<accession>A0ABM0L938</accession>
<keyword evidence="3" id="KW-1003">Cell membrane</keyword>
<comment type="similarity">
    <text evidence="2">Belongs to the organo anion transporter (TC 2.A.60) family.</text>
</comment>
<feature type="domain" description="Kazal-like" evidence="10">
    <location>
        <begin position="484"/>
        <end position="539"/>
    </location>
</feature>
<dbReference type="InterPro" id="IPR036259">
    <property type="entry name" value="MFS_trans_sf"/>
</dbReference>
<dbReference type="Proteomes" id="UP000694915">
    <property type="component" value="Linkage group LG4"/>
</dbReference>
<name>A0ABM0L938_MICOH</name>
<proteinExistence type="inferred from homology"/>
<feature type="transmembrane region" description="Helical" evidence="9">
    <location>
        <begin position="568"/>
        <end position="591"/>
    </location>
</feature>
<keyword evidence="11" id="KW-1185">Reference proteome</keyword>
<dbReference type="PANTHER" id="PTHR11388:SF95">
    <property type="entry name" value="SOLUTE CARRIER ORGANIC ANION TRANSPORTER FAMILY MEMBER 6A1"/>
    <property type="match status" value="1"/>
</dbReference>
<dbReference type="PANTHER" id="PTHR11388">
    <property type="entry name" value="ORGANIC ANION TRANSPORTER"/>
    <property type="match status" value="1"/>
</dbReference>
<gene>
    <name evidence="12" type="primary">LOC102002495</name>
</gene>
<evidence type="ECO:0000256" key="8">
    <source>
        <dbReference type="SAM" id="MobiDB-lite"/>
    </source>
</evidence>
<feature type="compositionally biased region" description="Basic and acidic residues" evidence="8">
    <location>
        <begin position="20"/>
        <end position="33"/>
    </location>
</feature>
<feature type="transmembrane region" description="Helical" evidence="9">
    <location>
        <begin position="254"/>
        <end position="278"/>
    </location>
</feature>
<evidence type="ECO:0000256" key="2">
    <source>
        <dbReference type="ARBA" id="ARBA00009657"/>
    </source>
</evidence>
<evidence type="ECO:0000256" key="4">
    <source>
        <dbReference type="ARBA" id="ARBA00022692"/>
    </source>
</evidence>
<evidence type="ECO:0000313" key="12">
    <source>
        <dbReference type="RefSeq" id="XP_005361454.1"/>
    </source>
</evidence>
<dbReference type="Pfam" id="PF03137">
    <property type="entry name" value="OATP"/>
    <property type="match status" value="1"/>
</dbReference>
<feature type="region of interest" description="Disordered" evidence="8">
    <location>
        <begin position="1"/>
        <end position="68"/>
    </location>
</feature>
<feature type="transmembrane region" description="Helical" evidence="9">
    <location>
        <begin position="443"/>
        <end position="463"/>
    </location>
</feature>
<evidence type="ECO:0000313" key="11">
    <source>
        <dbReference type="Proteomes" id="UP000694915"/>
    </source>
</evidence>
<feature type="transmembrane region" description="Helical" evidence="9">
    <location>
        <begin position="218"/>
        <end position="242"/>
    </location>
</feature>
<dbReference type="InterPro" id="IPR004156">
    <property type="entry name" value="OATP"/>
</dbReference>
<sequence>MTQAPGKEQDTMEVAQAQEGDGKDNKDIQKSDRLTPFLTTVPRSVTRFKKLPVEKTPDSSSPPEISGPQYSGPLEGPFGLGPLVFPVFQRFNNIDFFLFLFFVVVVADGFIFAHVDQSYKILEEEFSLTDTEKYLMDYSDYYVSFMVAIFVAYYGGRGNRSRWMAASAFILGITSVVFAIPFYKYEIIRQFEDEEDLCEVTNATDCGTSRIPHRSICIYLFIFAQCLHGMTAMPFYILGFTFIYEHTPKLSTGIYIAIADSVQVLGYALGLAVGAVGARSSQNQALNGDANVHNFRQWQKVWWSGFISVAVVSWCTFPLFLCFPPRLPGGNKLIREKEKEHLFFDKRLENKEFGHSLKDLLQAVKCLVSNPLVMCFSLCKTSECLTLKGNLKFVPIYLESRFLMTPTLASRLTALFMFFGYTVGRFLGGLIVDRLEMSFKNKIRFIVLTSFVSVCLFILILSVECETAKFAGITEDYDGTGILGNLTAPCNEKCDCPNKHYASLCGRNDKEYFSACYAGCTAYKYFQGEKTYYNCSCIKEGLTTSDSDGHFIDGTSGKCSTRCDSLPLFFAFFFSSIVFANLSTVSVNLSILQSAPISYNSLSMGVTFTIWRLIGSVGLPEIFKKVSIKSCIYWNINNCGLRGRCWIYDVSKVVYMMMGISIIFQASLTFFSLLALFNYNRGVKKNTENMVKKANASKQEKT</sequence>
<dbReference type="PROSITE" id="PS51465">
    <property type="entry name" value="KAZAL_2"/>
    <property type="match status" value="1"/>
</dbReference>
<keyword evidence="6 9" id="KW-0472">Membrane</keyword>
<organism evidence="11 12">
    <name type="scientific">Microtus ochrogaster</name>
    <name type="common">Prairie vole</name>
    <dbReference type="NCBI Taxonomy" id="79684"/>
    <lineage>
        <taxon>Eukaryota</taxon>
        <taxon>Metazoa</taxon>
        <taxon>Chordata</taxon>
        <taxon>Craniata</taxon>
        <taxon>Vertebrata</taxon>
        <taxon>Euteleostomi</taxon>
        <taxon>Mammalia</taxon>
        <taxon>Eutheria</taxon>
        <taxon>Euarchontoglires</taxon>
        <taxon>Glires</taxon>
        <taxon>Rodentia</taxon>
        <taxon>Myomorpha</taxon>
        <taxon>Muroidea</taxon>
        <taxon>Cricetidae</taxon>
        <taxon>Arvicolinae</taxon>
        <taxon>Microtus</taxon>
    </lineage>
</organism>
<keyword evidence="5 9" id="KW-1133">Transmembrane helix</keyword>
<dbReference type="GeneID" id="102002495"/>
<comment type="subcellular location">
    <subcellularLocation>
        <location evidence="1">Cell membrane</location>
        <topology evidence="1">Multi-pass membrane protein</topology>
    </subcellularLocation>
</comment>
<dbReference type="Gene3D" id="1.20.1250.20">
    <property type="entry name" value="MFS general substrate transporter like domains"/>
    <property type="match status" value="1"/>
</dbReference>
<evidence type="ECO:0000259" key="10">
    <source>
        <dbReference type="PROSITE" id="PS51465"/>
    </source>
</evidence>
<dbReference type="SUPFAM" id="SSF100895">
    <property type="entry name" value="Kazal-type serine protease inhibitors"/>
    <property type="match status" value="1"/>
</dbReference>
<keyword evidence="4 9" id="KW-0812">Transmembrane</keyword>
<feature type="transmembrane region" description="Helical" evidence="9">
    <location>
        <begin position="163"/>
        <end position="183"/>
    </location>
</feature>
<reference evidence="12" key="1">
    <citation type="submission" date="2025-08" db="UniProtKB">
        <authorList>
            <consortium name="RefSeq"/>
        </authorList>
    </citation>
    <scope>IDENTIFICATION</scope>
</reference>
<keyword evidence="7" id="KW-1015">Disulfide bond</keyword>
<feature type="transmembrane region" description="Helical" evidence="9">
    <location>
        <begin position="96"/>
        <end position="115"/>
    </location>
</feature>
<evidence type="ECO:0000256" key="3">
    <source>
        <dbReference type="ARBA" id="ARBA00022475"/>
    </source>
</evidence>
<evidence type="ECO:0000256" key="9">
    <source>
        <dbReference type="SAM" id="Phobius"/>
    </source>
</evidence>
<feature type="transmembrane region" description="Helical" evidence="9">
    <location>
        <begin position="412"/>
        <end position="431"/>
    </location>
</feature>
<dbReference type="InterPro" id="IPR002350">
    <property type="entry name" value="Kazal_dom"/>
</dbReference>
<feature type="transmembrane region" description="Helical" evidence="9">
    <location>
        <begin position="301"/>
        <end position="323"/>
    </location>
</feature>
<dbReference type="Pfam" id="PF07648">
    <property type="entry name" value="Kazal_2"/>
    <property type="match status" value="1"/>
</dbReference>
<dbReference type="SUPFAM" id="SSF103473">
    <property type="entry name" value="MFS general substrate transporter"/>
    <property type="match status" value="1"/>
</dbReference>
<dbReference type="InterPro" id="IPR036058">
    <property type="entry name" value="Kazal_dom_sf"/>
</dbReference>
<protein>
    <submittedName>
        <fullName evidence="12">Solute carrier organic anion transporter family member 6A1-like</fullName>
    </submittedName>
</protein>
<dbReference type="RefSeq" id="XP_005361454.1">
    <property type="nucleotide sequence ID" value="XM_005361397.2"/>
</dbReference>
<evidence type="ECO:0000256" key="7">
    <source>
        <dbReference type="ARBA" id="ARBA00023157"/>
    </source>
</evidence>
<evidence type="ECO:0000256" key="5">
    <source>
        <dbReference type="ARBA" id="ARBA00022989"/>
    </source>
</evidence>
<evidence type="ECO:0000256" key="6">
    <source>
        <dbReference type="ARBA" id="ARBA00023136"/>
    </source>
</evidence>
<feature type="transmembrane region" description="Helical" evidence="9">
    <location>
        <begin position="653"/>
        <end position="677"/>
    </location>
</feature>
<evidence type="ECO:0000256" key="1">
    <source>
        <dbReference type="ARBA" id="ARBA00004651"/>
    </source>
</evidence>
<feature type="transmembrane region" description="Helical" evidence="9">
    <location>
        <begin position="135"/>
        <end position="156"/>
    </location>
</feature>